<dbReference type="EMBL" id="CP031356">
    <property type="protein sequence ID" value="AXK44835.1"/>
    <property type="molecule type" value="Genomic_DNA"/>
</dbReference>
<dbReference type="RefSeq" id="WP_115412588.1">
    <property type="nucleotide sequence ID" value="NZ_CP031356.1"/>
</dbReference>
<accession>A0A345YLN3</accession>
<sequence>MLSRLHHHLPLWRRALRRRRRLLAFLAVAVLTVALLPAVLPPSTRGADVLVADVAIPAGTVLEAEHLRTVHVSGQLLPEGAVAAADQVQGRTARVDITPGTPLLPDLLTSEDGPAVPEGSVLMALPVPDSLHAHLRPGTGIELIPADPTQPARSAITAEVIEIVPSSDTAGGLGTPASAAEAVVAVPRERSSDVAHALVAGHVMVSVIGS</sequence>
<feature type="domain" description="SAF" evidence="1">
    <location>
        <begin position="47"/>
        <end position="109"/>
    </location>
</feature>
<dbReference type="Gene3D" id="3.90.1210.10">
    <property type="entry name" value="Antifreeze-like/N-acetylneuraminic acid synthase C-terminal domain"/>
    <property type="match status" value="1"/>
</dbReference>
<dbReference type="EMBL" id="QSWH01000013">
    <property type="protein sequence ID" value="RRR20811.1"/>
    <property type="molecule type" value="Genomic_DNA"/>
</dbReference>
<dbReference type="Proteomes" id="UP000282185">
    <property type="component" value="Unassembled WGS sequence"/>
</dbReference>
<evidence type="ECO:0000313" key="5">
    <source>
        <dbReference type="Proteomes" id="UP000282185"/>
    </source>
</evidence>
<reference evidence="3 5" key="2">
    <citation type="submission" date="2018-08" db="EMBL/GenBank/DDBJ databases">
        <title>Brachybacterium saurashtrense DSM 23186.</title>
        <authorList>
            <person name="Li Y."/>
        </authorList>
    </citation>
    <scope>NUCLEOTIDE SEQUENCE [LARGE SCALE GENOMIC DNA]</scope>
    <source>
        <strain evidence="3 5">DSM 23186</strain>
    </source>
</reference>
<reference evidence="2 4" key="1">
    <citation type="submission" date="2018-07" db="EMBL/GenBank/DDBJ databases">
        <title>Brachybacterium saurashtrense DSM 23186 genome sequence.</title>
        <authorList>
            <person name="Guo L."/>
        </authorList>
    </citation>
    <scope>NUCLEOTIDE SEQUENCE [LARGE SCALE GENOMIC DNA]</scope>
    <source>
        <strain evidence="2 4">DSM 23186</strain>
    </source>
</reference>
<gene>
    <name evidence="2" type="ORF">DWV08_03780</name>
    <name evidence="3" type="ORF">DXU92_16815</name>
</gene>
<organism evidence="3 5">
    <name type="scientific">Brachybacterium saurashtrense</name>
    <dbReference type="NCBI Taxonomy" id="556288"/>
    <lineage>
        <taxon>Bacteria</taxon>
        <taxon>Bacillati</taxon>
        <taxon>Actinomycetota</taxon>
        <taxon>Actinomycetes</taxon>
        <taxon>Micrococcales</taxon>
        <taxon>Dermabacteraceae</taxon>
        <taxon>Brachybacterium</taxon>
    </lineage>
</organism>
<dbReference type="Pfam" id="PF08666">
    <property type="entry name" value="SAF"/>
    <property type="match status" value="1"/>
</dbReference>
<proteinExistence type="predicted"/>
<evidence type="ECO:0000259" key="1">
    <source>
        <dbReference type="SMART" id="SM00858"/>
    </source>
</evidence>
<dbReference type="AlphaFoldDB" id="A0A345YLN3"/>
<dbReference type="SMART" id="SM00858">
    <property type="entry name" value="SAF"/>
    <property type="match status" value="1"/>
</dbReference>
<protein>
    <recommendedName>
        <fullName evidence="1">SAF domain-containing protein</fullName>
    </recommendedName>
</protein>
<evidence type="ECO:0000313" key="2">
    <source>
        <dbReference type="EMBL" id="AXK44835.1"/>
    </source>
</evidence>
<dbReference type="InterPro" id="IPR013974">
    <property type="entry name" value="SAF"/>
</dbReference>
<keyword evidence="4" id="KW-1185">Reference proteome</keyword>
<dbReference type="CDD" id="cd11614">
    <property type="entry name" value="SAF_CpaB_FlgA_like"/>
    <property type="match status" value="1"/>
</dbReference>
<dbReference type="OrthoDB" id="4794319at2"/>
<evidence type="ECO:0000313" key="4">
    <source>
        <dbReference type="Proteomes" id="UP000254236"/>
    </source>
</evidence>
<dbReference type="Proteomes" id="UP000254236">
    <property type="component" value="Chromosome"/>
</dbReference>
<name>A0A345YLN3_9MICO</name>
<dbReference type="KEGG" id="bsau:DWV08_03780"/>
<evidence type="ECO:0000313" key="3">
    <source>
        <dbReference type="EMBL" id="RRR20811.1"/>
    </source>
</evidence>